<reference evidence="2 3" key="1">
    <citation type="submission" date="2023-09" db="EMBL/GenBank/DDBJ databases">
        <title>Description of three actinobacteria isolated from air of manufacturing shop in a pharmaceutical factory.</title>
        <authorList>
            <person name="Zhang D.-F."/>
        </authorList>
    </citation>
    <scope>NUCLEOTIDE SEQUENCE [LARGE SCALE GENOMIC DNA]</scope>
    <source>
        <strain evidence="2 3">LY-0111</strain>
    </source>
</reference>
<feature type="compositionally biased region" description="Acidic residues" evidence="1">
    <location>
        <begin position="33"/>
        <end position="75"/>
    </location>
</feature>
<comment type="caution">
    <text evidence="2">The sequence shown here is derived from an EMBL/GenBank/DDBJ whole genome shotgun (WGS) entry which is preliminary data.</text>
</comment>
<evidence type="ECO:0000256" key="1">
    <source>
        <dbReference type="SAM" id="MobiDB-lite"/>
    </source>
</evidence>
<dbReference type="RefSeq" id="WP_310547776.1">
    <property type="nucleotide sequence ID" value="NZ_JAVKGR010000003.1"/>
</dbReference>
<gene>
    <name evidence="2" type="ORF">RIL96_04300</name>
</gene>
<organism evidence="2 3">
    <name type="scientific">Nesterenkonia aerolata</name>
    <dbReference type="NCBI Taxonomy" id="3074079"/>
    <lineage>
        <taxon>Bacteria</taxon>
        <taxon>Bacillati</taxon>
        <taxon>Actinomycetota</taxon>
        <taxon>Actinomycetes</taxon>
        <taxon>Micrococcales</taxon>
        <taxon>Micrococcaceae</taxon>
        <taxon>Nesterenkonia</taxon>
    </lineage>
</organism>
<accession>A0ABU2DQK1</accession>
<evidence type="ECO:0000313" key="2">
    <source>
        <dbReference type="EMBL" id="MDR8018783.1"/>
    </source>
</evidence>
<feature type="region of interest" description="Disordered" evidence="1">
    <location>
        <begin position="33"/>
        <end position="93"/>
    </location>
</feature>
<dbReference type="EMBL" id="JAVKGR010000003">
    <property type="protein sequence ID" value="MDR8018783.1"/>
    <property type="molecule type" value="Genomic_DNA"/>
</dbReference>
<keyword evidence="3" id="KW-1185">Reference proteome</keyword>
<evidence type="ECO:0000313" key="3">
    <source>
        <dbReference type="Proteomes" id="UP001251870"/>
    </source>
</evidence>
<name>A0ABU2DQK1_9MICC</name>
<proteinExistence type="predicted"/>
<protein>
    <submittedName>
        <fullName evidence="2">Uncharacterized protein</fullName>
    </submittedName>
</protein>
<dbReference type="Proteomes" id="UP001251870">
    <property type="component" value="Unassembled WGS sequence"/>
</dbReference>
<sequence length="305" mass="33107">MPDTMTDAKLTSVLGLFSLSLLALTGCLGLGEEEAEGTADQDTSDQDTSDQGTDADQEASENPDAAEEDTEEDSEASGQQAPGWSDVSEEMWSSMEAAESVDLTLTMPYSGERYVDEEFQDDLEIDAGDDITQRIYGALEGPAVFEEQAGAAETTYLLQDDLILVSGEDELEAAADLLRAEGIDPAQFEEELADQYIDYSEIVLADISIEMFISDVRALTRSAASGSMEAAEEERDGEEVWVYTDGTTELVVEADDEPRLLDFTLDLPDGTAEGSFSDWDSAEVPEEADTADILSQDELLELFTR</sequence>